<gene>
    <name evidence="4" type="ORF">CCHL11_02723</name>
</gene>
<sequence length="914" mass="102111">MPPKRRVRGDDDDLPPVISRGGAAVTSNLPPLASRLDTSYGSAPSTILRNSRRGQRRDLQDMVKQALNDTDDSDDEVGRGDSNQGDTLPSSPKPLQPNPRSSRKAQPAPAPDPDSDPDSDPGFDVRSSSGSSQSSREPTPEPPLGHDSPQRNVPQKAAAPSAEPASFQRDPPASRQRLLPSAAPPKGPSPPIATIGTGRSSDLGPLFQPTREPPPFVPVNQLPPGAENSVFARAIAAGRATPGSVRSTFSQESSLFNAATFNSSSDSRQHTPVREEQENERAQQNALREQRNKRLQAWPRLYDIVYSWTHATRPDSAARSEDDPDDTEDSTRLPRMVPLDESSWFTWIMFKLSDGLVDFLNLLPSPKRWFIAVLLGVLVAILLGWSAISTPAGGIGGIRWYGISDFSHNLGQFLPLWMSQPSTMFGDEDTREYARRQRNHEYEISRLLKSSNIHDASLARLQEIVPKVVHMDVDKNGRPVVSQEFYHALRDLMKGDTEVLTMDRGYGGYHHISDEHWRAVRDRLREDPTYQRASSLQPGTSATEVENIFQSTFTKSWEKWLKNNNQKVAKILEPALDTSIPSMVEKNIQQKIEKVVEDKFKDKDSKDIVVTREEFIRHLQGEFATHRNEVKAEAQELQTKLERYIDDSVNAGLKSVPPAGISRAEMVQLADEMIRQAIANAGLEALARGQIGANWDSDLRHKVNYLTRGAGARIDVRRTAPIYKPPTKGKVGSQAWFKSLKNASPDAFEPYMTMFRWEDEGECWCGAVSTDREGFRQAVDITYQMSREIIPQHIVVEHILPGATLNPNARPRDIEVWAYITEVDARSRIEDFSAAYFPSSSAHNSKPREDGWIKIGQFTYESSDTQNGIYVHKLSSELLALRAVTDHILISMVNNHGADHTCLYRTRIFGEQQD</sequence>
<evidence type="ECO:0000256" key="2">
    <source>
        <dbReference type="SAM" id="Phobius"/>
    </source>
</evidence>
<organism evidence="4 5">
    <name type="scientific">Colletotrichum chlorophyti</name>
    <dbReference type="NCBI Taxonomy" id="708187"/>
    <lineage>
        <taxon>Eukaryota</taxon>
        <taxon>Fungi</taxon>
        <taxon>Dikarya</taxon>
        <taxon>Ascomycota</taxon>
        <taxon>Pezizomycotina</taxon>
        <taxon>Sordariomycetes</taxon>
        <taxon>Hypocreomycetidae</taxon>
        <taxon>Glomerellales</taxon>
        <taxon>Glomerellaceae</taxon>
        <taxon>Colletotrichum</taxon>
    </lineage>
</organism>
<feature type="transmembrane region" description="Helical" evidence="2">
    <location>
        <begin position="369"/>
        <end position="388"/>
    </location>
</feature>
<dbReference type="InterPro" id="IPR012919">
    <property type="entry name" value="SUN_dom"/>
</dbReference>
<dbReference type="Gene3D" id="2.60.120.260">
    <property type="entry name" value="Galactose-binding domain-like"/>
    <property type="match status" value="1"/>
</dbReference>
<keyword evidence="2" id="KW-0472">Membrane</keyword>
<keyword evidence="2" id="KW-0812">Transmembrane</keyword>
<dbReference type="AlphaFoldDB" id="A0A1Q8S2Z4"/>
<feature type="region of interest" description="Disordered" evidence="1">
    <location>
        <begin position="313"/>
        <end position="333"/>
    </location>
</feature>
<feature type="domain" description="SUN" evidence="3">
    <location>
        <begin position="711"/>
        <end position="913"/>
    </location>
</feature>
<keyword evidence="2" id="KW-1133">Transmembrane helix</keyword>
<dbReference type="OrthoDB" id="342281at2759"/>
<evidence type="ECO:0000256" key="1">
    <source>
        <dbReference type="SAM" id="MobiDB-lite"/>
    </source>
</evidence>
<dbReference type="PROSITE" id="PS51469">
    <property type="entry name" value="SUN"/>
    <property type="match status" value="1"/>
</dbReference>
<feature type="compositionally biased region" description="Basic and acidic residues" evidence="1">
    <location>
        <begin position="267"/>
        <end position="281"/>
    </location>
</feature>
<reference evidence="4 5" key="1">
    <citation type="submission" date="2016-11" db="EMBL/GenBank/DDBJ databases">
        <title>Draft Genome Assembly of Colletotrichum chlorophyti a pathogen of herbaceous plants.</title>
        <authorList>
            <person name="Gan P."/>
            <person name="Narusaka M."/>
            <person name="Tsushima A."/>
            <person name="Narusaka Y."/>
            <person name="Takano Y."/>
            <person name="Shirasu K."/>
        </authorList>
    </citation>
    <scope>NUCLEOTIDE SEQUENCE [LARGE SCALE GENOMIC DNA]</scope>
    <source>
        <strain evidence="4 5">NTL11</strain>
    </source>
</reference>
<keyword evidence="5" id="KW-1185">Reference proteome</keyword>
<feature type="compositionally biased region" description="Polar residues" evidence="1">
    <location>
        <begin position="36"/>
        <end position="49"/>
    </location>
</feature>
<dbReference type="EMBL" id="MPGH01000027">
    <property type="protein sequence ID" value="OLN95793.1"/>
    <property type="molecule type" value="Genomic_DNA"/>
</dbReference>
<dbReference type="Pfam" id="PF07738">
    <property type="entry name" value="Sad1_UNC"/>
    <property type="match status" value="1"/>
</dbReference>
<dbReference type="Proteomes" id="UP000186583">
    <property type="component" value="Unassembled WGS sequence"/>
</dbReference>
<feature type="compositionally biased region" description="Pro residues" evidence="1">
    <location>
        <begin position="182"/>
        <end position="191"/>
    </location>
</feature>
<feature type="compositionally biased region" description="Polar residues" evidence="1">
    <location>
        <begin position="81"/>
        <end position="90"/>
    </location>
</feature>
<evidence type="ECO:0000313" key="4">
    <source>
        <dbReference type="EMBL" id="OLN95793.1"/>
    </source>
</evidence>
<comment type="caution">
    <text evidence="4">The sequence shown here is derived from an EMBL/GenBank/DDBJ whole genome shotgun (WGS) entry which is preliminary data.</text>
</comment>
<protein>
    <recommendedName>
        <fullName evidence="3">SUN domain-containing protein</fullName>
    </recommendedName>
</protein>
<name>A0A1Q8S2Z4_9PEZI</name>
<evidence type="ECO:0000313" key="5">
    <source>
        <dbReference type="Proteomes" id="UP000186583"/>
    </source>
</evidence>
<evidence type="ECO:0000259" key="3">
    <source>
        <dbReference type="PROSITE" id="PS51469"/>
    </source>
</evidence>
<feature type="region of interest" description="Disordered" evidence="1">
    <location>
        <begin position="258"/>
        <end position="289"/>
    </location>
</feature>
<proteinExistence type="predicted"/>
<feature type="region of interest" description="Disordered" evidence="1">
    <location>
        <begin position="1"/>
        <end position="223"/>
    </location>
</feature>
<dbReference type="STRING" id="708187.A0A1Q8S2Z4"/>
<accession>A0A1Q8S2Z4</accession>